<feature type="binding site" evidence="14">
    <location>
        <position position="1132"/>
    </location>
    <ligand>
        <name>Mg(2+)</name>
        <dbReference type="ChEBI" id="CHEBI:18420"/>
    </ligand>
</feature>
<keyword evidence="7 14" id="KW-0460">Magnesium</keyword>
<proteinExistence type="inferred from homology"/>
<dbReference type="Gene3D" id="2.70.150.10">
    <property type="entry name" value="Calcium-transporting ATPase, cytoplasmic transduction domain A"/>
    <property type="match status" value="1"/>
</dbReference>
<feature type="compositionally biased region" description="Polar residues" evidence="16">
    <location>
        <begin position="927"/>
        <end position="938"/>
    </location>
</feature>
<dbReference type="NCBIfam" id="TIGR01652">
    <property type="entry name" value="ATPase-Plipid"/>
    <property type="match status" value="1"/>
</dbReference>
<feature type="compositionally biased region" description="Low complexity" evidence="16">
    <location>
        <begin position="1534"/>
        <end position="1544"/>
    </location>
</feature>
<dbReference type="PANTHER" id="PTHR24092:SF218">
    <property type="entry name" value="PHOSPHOLIPID-TRANSPORTING ATPASE"/>
    <property type="match status" value="1"/>
</dbReference>
<dbReference type="GO" id="GO:0000287">
    <property type="term" value="F:magnesium ion binding"/>
    <property type="evidence" value="ECO:0007669"/>
    <property type="project" value="UniProtKB-UniRule"/>
</dbReference>
<keyword evidence="4 14" id="KW-0479">Metal-binding</keyword>
<feature type="transmembrane region" description="Helical" evidence="15">
    <location>
        <begin position="160"/>
        <end position="181"/>
    </location>
</feature>
<evidence type="ECO:0000256" key="6">
    <source>
        <dbReference type="ARBA" id="ARBA00022840"/>
    </source>
</evidence>
<dbReference type="EC" id="7.6.2.1" evidence="15"/>
<evidence type="ECO:0000256" key="15">
    <source>
        <dbReference type="RuleBase" id="RU362033"/>
    </source>
</evidence>
<feature type="binding site" evidence="14">
    <location>
        <position position="486"/>
    </location>
    <ligand>
        <name>Mg(2+)</name>
        <dbReference type="ChEBI" id="CHEBI:18420"/>
    </ligand>
</feature>
<feature type="compositionally biased region" description="Low complexity" evidence="16">
    <location>
        <begin position="1554"/>
        <end position="1574"/>
    </location>
</feature>
<evidence type="ECO:0000256" key="7">
    <source>
        <dbReference type="ARBA" id="ARBA00022842"/>
    </source>
</evidence>
<evidence type="ECO:0000259" key="18">
    <source>
        <dbReference type="Pfam" id="PF16212"/>
    </source>
</evidence>
<feature type="binding site" evidence="13">
    <location>
        <position position="487"/>
    </location>
    <ligand>
        <name>ATP</name>
        <dbReference type="ChEBI" id="CHEBI:30616"/>
    </ligand>
</feature>
<dbReference type="PROSITE" id="PS00154">
    <property type="entry name" value="ATPASE_E1_E2"/>
    <property type="match status" value="1"/>
</dbReference>
<feature type="binding site" evidence="13">
    <location>
        <position position="773"/>
    </location>
    <ligand>
        <name>ATP</name>
        <dbReference type="ChEBI" id="CHEBI:30616"/>
    </ligand>
</feature>
<comment type="caution">
    <text evidence="19">The sequence shown here is derived from an EMBL/GenBank/DDBJ whole genome shotgun (WGS) entry which is preliminary data.</text>
</comment>
<reference evidence="19 20" key="1">
    <citation type="submission" date="2017-12" db="EMBL/GenBank/DDBJ databases">
        <title>Sequencing, de novo assembly and annotation of complete genome of a new Thraustochytrid species, strain FCC1311.</title>
        <authorList>
            <person name="Sedici K."/>
            <person name="Godart F."/>
            <person name="Aiese Cigliano R."/>
            <person name="Sanseverino W."/>
            <person name="Barakat M."/>
            <person name="Ortet P."/>
            <person name="Marechal E."/>
            <person name="Cagnac O."/>
            <person name="Amato A."/>
        </authorList>
    </citation>
    <scope>NUCLEOTIDE SEQUENCE [LARGE SCALE GENOMIC DNA]</scope>
</reference>
<dbReference type="InParanoid" id="A0A2R5GUK9"/>
<keyword evidence="8 15" id="KW-1278">Translocase</keyword>
<evidence type="ECO:0000256" key="1">
    <source>
        <dbReference type="ARBA" id="ARBA00004141"/>
    </source>
</evidence>
<feature type="transmembrane region" description="Helical" evidence="15">
    <location>
        <begin position="1218"/>
        <end position="1237"/>
    </location>
</feature>
<feature type="binding site" evidence="13">
    <location>
        <position position="578"/>
    </location>
    <ligand>
        <name>ATP</name>
        <dbReference type="ChEBI" id="CHEBI:30616"/>
    </ligand>
</feature>
<evidence type="ECO:0000313" key="20">
    <source>
        <dbReference type="Proteomes" id="UP000241890"/>
    </source>
</evidence>
<dbReference type="Proteomes" id="UP000241890">
    <property type="component" value="Unassembled WGS sequence"/>
</dbReference>
<dbReference type="InterPro" id="IPR006539">
    <property type="entry name" value="P-type_ATPase_IV"/>
</dbReference>
<feature type="transmembrane region" description="Helical" evidence="15">
    <location>
        <begin position="372"/>
        <end position="397"/>
    </location>
</feature>
<feature type="binding site" evidence="13">
    <location>
        <position position="1103"/>
    </location>
    <ligand>
        <name>ATP</name>
        <dbReference type="ChEBI" id="CHEBI:30616"/>
    </ligand>
</feature>
<keyword evidence="3 15" id="KW-0812">Transmembrane</keyword>
<feature type="binding site" evidence="13">
    <location>
        <position position="771"/>
    </location>
    <ligand>
        <name>ATP</name>
        <dbReference type="ChEBI" id="CHEBI:30616"/>
    </ligand>
</feature>
<dbReference type="EMBL" id="BEYU01000177">
    <property type="protein sequence ID" value="GBG34009.1"/>
    <property type="molecule type" value="Genomic_DNA"/>
</dbReference>
<feature type="transmembrane region" description="Helical" evidence="15">
    <location>
        <begin position="1185"/>
        <end position="1206"/>
    </location>
</feature>
<protein>
    <recommendedName>
        <fullName evidence="15">Phospholipid-transporting ATPase</fullName>
        <ecNumber evidence="15">7.6.2.1</ecNumber>
    </recommendedName>
</protein>
<feature type="active site" description="4-aspartylphosphate intermediate" evidence="12">
    <location>
        <position position="486"/>
    </location>
</feature>
<evidence type="ECO:0000256" key="11">
    <source>
        <dbReference type="ARBA" id="ARBA00034036"/>
    </source>
</evidence>
<dbReference type="InterPro" id="IPR032630">
    <property type="entry name" value="P_typ_ATPase_c"/>
</dbReference>
<evidence type="ECO:0000256" key="13">
    <source>
        <dbReference type="PIRSR" id="PIRSR606539-2"/>
    </source>
</evidence>
<gene>
    <name evidence="19" type="ORF">FCC1311_040721</name>
</gene>
<evidence type="ECO:0000256" key="2">
    <source>
        <dbReference type="ARBA" id="ARBA00008109"/>
    </source>
</evidence>
<dbReference type="SUPFAM" id="SSF81653">
    <property type="entry name" value="Calcium ATPase, transduction domain A"/>
    <property type="match status" value="1"/>
</dbReference>
<dbReference type="InterPro" id="IPR023299">
    <property type="entry name" value="ATPase_P-typ_cyto_dom_N"/>
</dbReference>
<feature type="region of interest" description="Disordered" evidence="16">
    <location>
        <begin position="865"/>
        <end position="938"/>
    </location>
</feature>
<feature type="transmembrane region" description="Helical" evidence="15">
    <location>
        <begin position="1270"/>
        <end position="1290"/>
    </location>
</feature>
<feature type="binding site" evidence="13">
    <location>
        <position position="1131"/>
    </location>
    <ligand>
        <name>ATP</name>
        <dbReference type="ChEBI" id="CHEBI:30616"/>
    </ligand>
</feature>
<keyword evidence="20" id="KW-1185">Reference proteome</keyword>
<feature type="binding site" evidence="13">
    <location>
        <position position="772"/>
    </location>
    <ligand>
        <name>ATP</name>
        <dbReference type="ChEBI" id="CHEBI:30616"/>
    </ligand>
</feature>
<evidence type="ECO:0000256" key="16">
    <source>
        <dbReference type="SAM" id="MobiDB-lite"/>
    </source>
</evidence>
<feature type="compositionally biased region" description="Basic and acidic residues" evidence="16">
    <location>
        <begin position="26"/>
        <end position="48"/>
    </location>
</feature>
<feature type="binding site" evidence="13">
    <location>
        <position position="486"/>
    </location>
    <ligand>
        <name>ATP</name>
        <dbReference type="ChEBI" id="CHEBI:30616"/>
    </ligand>
</feature>
<dbReference type="InterPro" id="IPR023298">
    <property type="entry name" value="ATPase_P-typ_TM_dom_sf"/>
</dbReference>
<evidence type="ECO:0000256" key="8">
    <source>
        <dbReference type="ARBA" id="ARBA00022967"/>
    </source>
</evidence>
<dbReference type="Pfam" id="PF16209">
    <property type="entry name" value="PhoLip_ATPase_N"/>
    <property type="match status" value="1"/>
</dbReference>
<dbReference type="NCBIfam" id="TIGR01494">
    <property type="entry name" value="ATPase_P-type"/>
    <property type="match status" value="1"/>
</dbReference>
<keyword evidence="10 15" id="KW-0472">Membrane</keyword>
<feature type="binding site" evidence="13">
    <location>
        <position position="1132"/>
    </location>
    <ligand>
        <name>ATP</name>
        <dbReference type="ChEBI" id="CHEBI:30616"/>
    </ligand>
</feature>
<comment type="subcellular location">
    <subcellularLocation>
        <location evidence="1 15">Membrane</location>
        <topology evidence="1 15">Multi-pass membrane protein</topology>
    </subcellularLocation>
</comment>
<evidence type="ECO:0000256" key="10">
    <source>
        <dbReference type="ARBA" id="ARBA00023136"/>
    </source>
</evidence>
<feature type="transmembrane region" description="Helical" evidence="15">
    <location>
        <begin position="1379"/>
        <end position="1402"/>
    </location>
</feature>
<dbReference type="GO" id="GO:0045332">
    <property type="term" value="P:phospholipid translocation"/>
    <property type="evidence" value="ECO:0007669"/>
    <property type="project" value="TreeGrafter"/>
</dbReference>
<dbReference type="Gene3D" id="3.40.50.1000">
    <property type="entry name" value="HAD superfamily/HAD-like"/>
    <property type="match status" value="2"/>
</dbReference>
<evidence type="ECO:0000256" key="5">
    <source>
        <dbReference type="ARBA" id="ARBA00022741"/>
    </source>
</evidence>
<feature type="binding site" evidence="14">
    <location>
        <position position="1128"/>
    </location>
    <ligand>
        <name>Mg(2+)</name>
        <dbReference type="ChEBI" id="CHEBI:18420"/>
    </ligand>
</feature>
<feature type="binding site" evidence="14">
    <location>
        <position position="488"/>
    </location>
    <ligand>
        <name>Mg(2+)</name>
        <dbReference type="ChEBI" id="CHEBI:18420"/>
    </ligand>
</feature>
<feature type="binding site" evidence="13">
    <location>
        <position position="690"/>
    </location>
    <ligand>
        <name>ATP</name>
        <dbReference type="ChEBI" id="CHEBI:30616"/>
    </ligand>
</feature>
<keyword evidence="6 13" id="KW-0067">ATP-binding</keyword>
<dbReference type="GO" id="GO:0005524">
    <property type="term" value="F:ATP binding"/>
    <property type="evidence" value="ECO:0007669"/>
    <property type="project" value="UniProtKB-UniRule"/>
</dbReference>
<sequence>MIERSHEAVQDASAQAKGETPAAGEVGREHSKDSSAHPKEEQKDHMRESMASMGHWSQPSLAMHESRPRRQGIFNRLCAWCINGNAPEPEALELDLPVSLADKNARPCNSIQTARYTLLNFFFKCGAEQFRNLSNVYFLAIVVLALLGTNTDLFKSPYSAGGTLLGLVLVITFTMAFEGYYDVKRHREDKEINNRSTFRLRPGDGHLEEIPWSEVRPGDLLKVYDRSQFPADLLFATSPAAGHKCYVETANIDGETNLKIKHVAKDLVDRCMLPDQAASLNAHLRYDMPNSLLTFSGQIRVFDDKYTMERTPEGYKDIPLDTSNLLLRGSVLRNTPWVLGFVLYAGPETKVVQSSSNPPTKMSRLQKLINKIIILILMVDLVMCTVSSMVEIFGYPSNTEFYYLMQTTDNAFRMPRYVANVCTFIVLYSSLLPISLLFATTFSNFWQAMFIHWDSDMYHEETNTPAKCNTMELVQELGQVSYVFSDKTGTLTRNEMKLVGCAVDGEAYGVGSSEADAEVSSGSKMREIFASAMTAMRNPADPRAANLMEFWRVLAVCHTVLVDTTTGSIQYNAEGPDEEALVGAAAEVGMRLLSTDSGVYRVSVETRDDVDPEDPDTVETYEVLATNHFNSTRKRMSVIVRDAEGNHVLYVKGADTIMFDIAREPRSARESEDREQLTAHLDAFANDGLRTLVMARKTLSSTEFAAWKAHFDEANNALGEQRAELLDAAAALIERDLEIVGASAIEDRLQDGVPETLVSLREAGVKTWVLTGDKVETAINIAFSARLFSPEMDLIKITSTDPQENLQTLQELGRLLVPENLCKDSEHRRRGREAATASKREIFRGTSMHVGRTMVEKARRAARSVFNTHNDDTNSDAGASPKGPRFRFGRNASSRARFHSDDATTNSGDHLEMSVSEEIGRTRSRSLHSPGSTSTSMWSRIAHSRSMRGASNRFGAGSHTSGAADQDSFAVHSSRESRTDEAGMSSLVDTWVPTETEGDNDTDSQGSRPSHRRGTSEWRRAADILPPGVAEDDVIATNEQELEGTEANLDGFEAKNMALVISGTALRGLLREELGTAETEAVLLSLAKLCSVVVACRVSPKQKALVVRMVKQGVKVNGSSPVTLAIGDGANDVAMIQEARVGVGISGHEGRQAVNSSDFAIAQFRFLKDLMLVHGRWNYRRSASMVLFVFYSSVLFVLTAAIFNFFNKFSGSSSFPTFLTTVFSYPTQVPITVIACLNKDISRRTALEYPAMYISGRKNLHMDRVKALEYIFKSFLHAFFICAITMVWAGPADVDILTLGTTTYIATIWVCVARTCLETYTWTWLTVAIILFGFFSMFVFEPIYYGLDSSIFVMYAPTVIWGYSMGGDSDGKTFGQPPIYMWKCVFLIVVVCIGFDIVVMYAQREFYPSLVDIVIEIDRGYGDGFDNKKSRLQRVNKIFRKIAQPLLIPQAAITELLASGNIKNIGRAANRSAFDYDHPEDERMLHLLRFLKGMTSHHKPLVKDGEHGISMTVAAPSIVPAVKSPKVEGIDINHSPSSSHSSESVDTAPREVELSVARASRATSSATLDTATDTESVDGDNTDVRITLEH</sequence>
<feature type="transmembrane region" description="Helical" evidence="15">
    <location>
        <begin position="136"/>
        <end position="154"/>
    </location>
</feature>
<dbReference type="PANTHER" id="PTHR24092">
    <property type="entry name" value="PROBABLE PHOSPHOLIPID-TRANSPORTING ATPASE"/>
    <property type="match status" value="1"/>
</dbReference>
<feature type="binding site" evidence="13">
    <location>
        <position position="652"/>
    </location>
    <ligand>
        <name>ATP</name>
        <dbReference type="ChEBI" id="CHEBI:30616"/>
    </ligand>
</feature>
<dbReference type="InterPro" id="IPR032631">
    <property type="entry name" value="P-type_ATPase_N"/>
</dbReference>
<dbReference type="SUPFAM" id="SSF81660">
    <property type="entry name" value="Metal cation-transporting ATPase, ATP-binding domain N"/>
    <property type="match status" value="1"/>
</dbReference>
<comment type="similarity">
    <text evidence="2 15">Belongs to the cation transport ATPase (P-type) (TC 3.A.3) family. Type IV subfamily.</text>
</comment>
<accession>A0A2R5GUK9</accession>
<feature type="transmembrane region" description="Helical" evidence="15">
    <location>
        <begin position="1296"/>
        <end position="1317"/>
    </location>
</feature>
<evidence type="ECO:0000256" key="14">
    <source>
        <dbReference type="PIRSR" id="PIRSR606539-3"/>
    </source>
</evidence>
<dbReference type="InterPro" id="IPR008250">
    <property type="entry name" value="ATPase_P-typ_transduc_dom_A_sf"/>
</dbReference>
<feature type="region of interest" description="Disordered" evidence="16">
    <location>
        <begin position="1"/>
        <end position="55"/>
    </location>
</feature>
<comment type="cofactor">
    <cofactor evidence="14">
        <name>Mg(2+)</name>
        <dbReference type="ChEBI" id="CHEBI:18420"/>
    </cofactor>
</comment>
<dbReference type="OrthoDB" id="377733at2759"/>
<dbReference type="InterPro" id="IPR023214">
    <property type="entry name" value="HAD_sf"/>
</dbReference>
<evidence type="ECO:0000256" key="3">
    <source>
        <dbReference type="ARBA" id="ARBA00022692"/>
    </source>
</evidence>
<keyword evidence="5 13" id="KW-0547">Nucleotide-binding</keyword>
<feature type="domain" description="P-type ATPase C-terminal" evidence="18">
    <location>
        <begin position="1154"/>
        <end position="1409"/>
    </location>
</feature>
<dbReference type="SUPFAM" id="SSF56784">
    <property type="entry name" value="HAD-like"/>
    <property type="match status" value="1"/>
</dbReference>
<dbReference type="Gene3D" id="3.40.1110.10">
    <property type="entry name" value="Calcium-transporting ATPase, cytoplasmic domain N"/>
    <property type="match status" value="1"/>
</dbReference>
<dbReference type="GO" id="GO:0016887">
    <property type="term" value="F:ATP hydrolysis activity"/>
    <property type="evidence" value="ECO:0007669"/>
    <property type="project" value="InterPro"/>
</dbReference>
<keyword evidence="9 15" id="KW-1133">Transmembrane helix</keyword>
<dbReference type="InterPro" id="IPR018303">
    <property type="entry name" value="ATPase_P-typ_P_site"/>
</dbReference>
<dbReference type="GO" id="GO:0005886">
    <property type="term" value="C:plasma membrane"/>
    <property type="evidence" value="ECO:0007669"/>
    <property type="project" value="TreeGrafter"/>
</dbReference>
<evidence type="ECO:0000256" key="4">
    <source>
        <dbReference type="ARBA" id="ARBA00022723"/>
    </source>
</evidence>
<feature type="region of interest" description="Disordered" evidence="16">
    <location>
        <begin position="1528"/>
        <end position="1590"/>
    </location>
</feature>
<feature type="domain" description="P-type ATPase N-terminal" evidence="17">
    <location>
        <begin position="107"/>
        <end position="147"/>
    </location>
</feature>
<dbReference type="GO" id="GO:0140326">
    <property type="term" value="F:ATPase-coupled intramembrane lipid transporter activity"/>
    <property type="evidence" value="ECO:0007669"/>
    <property type="project" value="UniProtKB-EC"/>
</dbReference>
<feature type="transmembrane region" description="Helical" evidence="15">
    <location>
        <begin position="417"/>
        <end position="439"/>
    </location>
</feature>
<evidence type="ECO:0000256" key="9">
    <source>
        <dbReference type="ARBA" id="ARBA00022989"/>
    </source>
</evidence>
<organism evidence="19 20">
    <name type="scientific">Hondaea fermentalgiana</name>
    <dbReference type="NCBI Taxonomy" id="2315210"/>
    <lineage>
        <taxon>Eukaryota</taxon>
        <taxon>Sar</taxon>
        <taxon>Stramenopiles</taxon>
        <taxon>Bigyra</taxon>
        <taxon>Labyrinthulomycetes</taxon>
        <taxon>Thraustochytrida</taxon>
        <taxon>Thraustochytriidae</taxon>
        <taxon>Hondaea</taxon>
    </lineage>
</organism>
<dbReference type="InterPro" id="IPR036412">
    <property type="entry name" value="HAD-like_sf"/>
</dbReference>
<name>A0A2R5GUK9_9STRA</name>
<dbReference type="SUPFAM" id="SSF81665">
    <property type="entry name" value="Calcium ATPase, transmembrane domain M"/>
    <property type="match status" value="1"/>
</dbReference>
<feature type="region of interest" description="Disordered" evidence="16">
    <location>
        <begin position="950"/>
        <end position="1023"/>
    </location>
</feature>
<dbReference type="Pfam" id="PF13246">
    <property type="entry name" value="Cation_ATPase"/>
    <property type="match status" value="1"/>
</dbReference>
<evidence type="ECO:0000259" key="17">
    <source>
        <dbReference type="Pfam" id="PF16209"/>
    </source>
</evidence>
<feature type="binding site" evidence="13">
    <location>
        <position position="1097"/>
    </location>
    <ligand>
        <name>ATP</name>
        <dbReference type="ChEBI" id="CHEBI:30616"/>
    </ligand>
</feature>
<dbReference type="InterPro" id="IPR001757">
    <property type="entry name" value="P_typ_ATPase"/>
</dbReference>
<evidence type="ECO:0000313" key="19">
    <source>
        <dbReference type="EMBL" id="GBG34009.1"/>
    </source>
</evidence>
<feature type="binding site" evidence="13">
    <location>
        <position position="629"/>
    </location>
    <ligand>
        <name>ATP</name>
        <dbReference type="ChEBI" id="CHEBI:30616"/>
    </ligand>
</feature>
<feature type="binding site" evidence="13">
    <location>
        <position position="488"/>
    </location>
    <ligand>
        <name>ATP</name>
        <dbReference type="ChEBI" id="CHEBI:30616"/>
    </ligand>
</feature>
<comment type="catalytic activity">
    <reaction evidence="11 15">
        <text>ATP + H2O + phospholipidSide 1 = ADP + phosphate + phospholipidSide 2.</text>
        <dbReference type="EC" id="7.6.2.1"/>
    </reaction>
</comment>
<dbReference type="Pfam" id="PF16212">
    <property type="entry name" value="PhoLip_ATPase_C"/>
    <property type="match status" value="1"/>
</dbReference>
<feature type="transmembrane region" description="Helical" evidence="15">
    <location>
        <begin position="1324"/>
        <end position="1345"/>
    </location>
</feature>
<evidence type="ECO:0000256" key="12">
    <source>
        <dbReference type="PIRSR" id="PIRSR606539-1"/>
    </source>
</evidence>